<proteinExistence type="predicted"/>
<protein>
    <recommendedName>
        <fullName evidence="1">N-acetyltransferase domain-containing protein</fullName>
    </recommendedName>
</protein>
<dbReference type="AlphaFoldDB" id="A0A7I8D8V7"/>
<evidence type="ECO:0000313" key="3">
    <source>
        <dbReference type="Proteomes" id="UP000593802"/>
    </source>
</evidence>
<dbReference type="SUPFAM" id="SSF55729">
    <property type="entry name" value="Acyl-CoA N-acyltransferases (Nat)"/>
    <property type="match status" value="1"/>
</dbReference>
<dbReference type="Gene3D" id="3.40.630.30">
    <property type="match status" value="1"/>
</dbReference>
<organism evidence="2 3">
    <name type="scientific">Effusibacillus dendaii</name>
    <dbReference type="NCBI Taxonomy" id="2743772"/>
    <lineage>
        <taxon>Bacteria</taxon>
        <taxon>Bacillati</taxon>
        <taxon>Bacillota</taxon>
        <taxon>Bacilli</taxon>
        <taxon>Bacillales</taxon>
        <taxon>Alicyclobacillaceae</taxon>
        <taxon>Effusibacillus</taxon>
    </lineage>
</organism>
<dbReference type="Pfam" id="PF00583">
    <property type="entry name" value="Acetyltransf_1"/>
    <property type="match status" value="1"/>
</dbReference>
<keyword evidence="3" id="KW-1185">Reference proteome</keyword>
<sequence>MVKRKGRPIQTAVLLFRPRRPSDDPFIIKESLEAMRQKFTASTGFHLTEQTIQQQIQANDTITIIEKNGRPIGFYMYTVYPNRTMYWSSLILVNSEQSKGIGRQVVQHIDREAAKLGVRLIEGHVQITNQKALAFWLQNGFQIDSPPINGNIAISKIVRIE</sequence>
<accession>A0A7I8D8V7</accession>
<dbReference type="Proteomes" id="UP000593802">
    <property type="component" value="Chromosome"/>
</dbReference>
<dbReference type="EMBL" id="AP023366">
    <property type="protein sequence ID" value="BCJ86573.1"/>
    <property type="molecule type" value="Genomic_DNA"/>
</dbReference>
<name>A0A7I8D8V7_9BACL</name>
<evidence type="ECO:0000313" key="2">
    <source>
        <dbReference type="EMBL" id="BCJ86573.1"/>
    </source>
</evidence>
<reference evidence="2 3" key="1">
    <citation type="submission" date="2020-08" db="EMBL/GenBank/DDBJ databases">
        <title>Complete Genome Sequence of Effusibacillus dendaii Strain skT53, Isolated from Farmland soil.</title>
        <authorList>
            <person name="Konishi T."/>
            <person name="Kawasaki H."/>
        </authorList>
    </citation>
    <scope>NUCLEOTIDE SEQUENCE [LARGE SCALE GENOMIC DNA]</scope>
    <source>
        <strain evidence="3">skT53</strain>
    </source>
</reference>
<dbReference type="KEGG" id="eff:skT53_15580"/>
<feature type="domain" description="N-acetyltransferase" evidence="1">
    <location>
        <begin position="14"/>
        <end position="161"/>
    </location>
</feature>
<gene>
    <name evidence="2" type="ORF">skT53_15580</name>
</gene>
<evidence type="ECO:0000259" key="1">
    <source>
        <dbReference type="PROSITE" id="PS51186"/>
    </source>
</evidence>
<dbReference type="InterPro" id="IPR016181">
    <property type="entry name" value="Acyl_CoA_acyltransferase"/>
</dbReference>
<dbReference type="InterPro" id="IPR000182">
    <property type="entry name" value="GNAT_dom"/>
</dbReference>
<dbReference type="PROSITE" id="PS51186">
    <property type="entry name" value="GNAT"/>
    <property type="match status" value="1"/>
</dbReference>
<dbReference type="RefSeq" id="WP_200760564.1">
    <property type="nucleotide sequence ID" value="NZ_AP023366.1"/>
</dbReference>
<dbReference type="CDD" id="cd04301">
    <property type="entry name" value="NAT_SF"/>
    <property type="match status" value="1"/>
</dbReference>
<dbReference type="GO" id="GO:0016747">
    <property type="term" value="F:acyltransferase activity, transferring groups other than amino-acyl groups"/>
    <property type="evidence" value="ECO:0007669"/>
    <property type="project" value="InterPro"/>
</dbReference>